<dbReference type="EMBL" id="JACHWT010000006">
    <property type="protein sequence ID" value="MBB3116356.1"/>
    <property type="molecule type" value="Genomic_DNA"/>
</dbReference>
<name>A0A8I0CPV7_9CORY</name>
<feature type="region of interest" description="Disordered" evidence="1">
    <location>
        <begin position="1"/>
        <end position="26"/>
    </location>
</feature>
<sequence length="41" mass="4025">MRGEAGAVPWEGAGAAHGGTGGPARSEVRNVWFDADAAGSV</sequence>
<dbReference type="Proteomes" id="UP000612712">
    <property type="component" value="Unassembled WGS sequence"/>
</dbReference>
<reference evidence="2" key="1">
    <citation type="submission" date="2020-08" db="EMBL/GenBank/DDBJ databases">
        <title>Sequencing the genomes of 1000 actinobacteria strains.</title>
        <authorList>
            <person name="Klenk H.-P."/>
        </authorList>
    </citation>
    <scope>NUCLEOTIDE SEQUENCE</scope>
    <source>
        <strain evidence="2">DSM 20582</strain>
    </source>
</reference>
<gene>
    <name evidence="2" type="ORF">FHU32_001591</name>
</gene>
<evidence type="ECO:0000313" key="3">
    <source>
        <dbReference type="Proteomes" id="UP000612712"/>
    </source>
</evidence>
<dbReference type="AlphaFoldDB" id="A0A8I0CPV7"/>
<evidence type="ECO:0000256" key="1">
    <source>
        <dbReference type="SAM" id="MobiDB-lite"/>
    </source>
</evidence>
<evidence type="ECO:0000313" key="2">
    <source>
        <dbReference type="EMBL" id="MBB3116356.1"/>
    </source>
</evidence>
<accession>A0A8I0CPV7</accession>
<proteinExistence type="predicted"/>
<organism evidence="2 3">
    <name type="scientific">Corynebacterium bovis DSM 20582 = CIP 54.80</name>
    <dbReference type="NCBI Taxonomy" id="927655"/>
    <lineage>
        <taxon>Bacteria</taxon>
        <taxon>Bacillati</taxon>
        <taxon>Actinomycetota</taxon>
        <taxon>Actinomycetes</taxon>
        <taxon>Mycobacteriales</taxon>
        <taxon>Corynebacteriaceae</taxon>
        <taxon>Corynebacterium</taxon>
    </lineage>
</organism>
<comment type="caution">
    <text evidence="2">The sequence shown here is derived from an EMBL/GenBank/DDBJ whole genome shotgun (WGS) entry which is preliminary data.</text>
</comment>
<protein>
    <submittedName>
        <fullName evidence="2">Uncharacterized protein</fullName>
    </submittedName>
</protein>